<feature type="transmembrane region" description="Helical" evidence="1">
    <location>
        <begin position="257"/>
        <end position="280"/>
    </location>
</feature>
<feature type="transmembrane region" description="Helical" evidence="1">
    <location>
        <begin position="5"/>
        <end position="24"/>
    </location>
</feature>
<keyword evidence="1" id="KW-0812">Transmembrane</keyword>
<keyword evidence="1" id="KW-0472">Membrane</keyword>
<keyword evidence="1" id="KW-1133">Transmembrane helix</keyword>
<dbReference type="RefSeq" id="WP_069479859.1">
    <property type="nucleotide sequence ID" value="NZ_CP130331.1"/>
</dbReference>
<feature type="transmembrane region" description="Helical" evidence="1">
    <location>
        <begin position="101"/>
        <end position="121"/>
    </location>
</feature>
<dbReference type="Pfam" id="PF13536">
    <property type="entry name" value="EmrE"/>
    <property type="match status" value="1"/>
</dbReference>
<name>A0A1E4R276_9BACI</name>
<feature type="transmembrane region" description="Helical" evidence="1">
    <location>
        <begin position="154"/>
        <end position="173"/>
    </location>
</feature>
<feature type="transmembrane region" description="Helical" evidence="1">
    <location>
        <begin position="224"/>
        <end position="245"/>
    </location>
</feature>
<feature type="transmembrane region" description="Helical" evidence="1">
    <location>
        <begin position="286"/>
        <end position="304"/>
    </location>
</feature>
<protein>
    <recommendedName>
        <fullName evidence="4">Multidrug resistance efflux transporter family protein</fullName>
    </recommendedName>
</protein>
<dbReference type="InterPro" id="IPR032713">
    <property type="entry name" value="EmrE"/>
</dbReference>
<evidence type="ECO:0008006" key="4">
    <source>
        <dbReference type="Google" id="ProtNLM"/>
    </source>
</evidence>
<dbReference type="EMBL" id="MECQ01000001">
    <property type="protein sequence ID" value="ODV54583.1"/>
    <property type="molecule type" value="Genomic_DNA"/>
</dbReference>
<sequence length="320" mass="34929">MKEIAIGIVASLFFAVTFILNHAMEMQGGSWLWSASLRYFFMLPFLLIVVFYRRGFSQLSNEIKAQPTAWLLWSFVGFVLFYAPLTYAAAFGPGWLVSGTWQFTIVAGVLLAPLFMTVIAGKKVRQKIPFISLLISCVILVGILLIQIPQAQSVSFKSLMLGILPVIVAAFAYPLGNRKMMDVCGGRIDTFQRVLGMTIASMPAWIIMAIYALFTVGLPSTGQLFQSLLVGISSGVIATILFFIATDRVRDHQGKLAAVEATQSTEILFVIIGEVILLGIPFPNSIALAGLGVIIVGMLLHSYYTMILGRKSTAQQTPSS</sequence>
<evidence type="ECO:0000313" key="2">
    <source>
        <dbReference type="EMBL" id="ODV54583.1"/>
    </source>
</evidence>
<reference evidence="2 3" key="1">
    <citation type="submission" date="2016-09" db="EMBL/GenBank/DDBJ databases">
        <title>Draft genome sequence of the soil isolate, Lysinibacillus fusiformis M5, a potential hypoxanthine producer.</title>
        <authorList>
            <person name="Gallegos-Monterrosa R."/>
            <person name="Maroti G."/>
            <person name="Balint B."/>
            <person name="Kovacs A.T."/>
        </authorList>
    </citation>
    <scope>NUCLEOTIDE SEQUENCE [LARGE SCALE GENOMIC DNA]</scope>
    <source>
        <strain evidence="2 3">M5</strain>
    </source>
</reference>
<evidence type="ECO:0000256" key="1">
    <source>
        <dbReference type="SAM" id="Phobius"/>
    </source>
</evidence>
<evidence type="ECO:0000313" key="3">
    <source>
        <dbReference type="Proteomes" id="UP000094784"/>
    </source>
</evidence>
<feature type="transmembrane region" description="Helical" evidence="1">
    <location>
        <begin position="128"/>
        <end position="148"/>
    </location>
</feature>
<dbReference type="OrthoDB" id="3457556at2"/>
<dbReference type="AlphaFoldDB" id="A0A1E4R276"/>
<dbReference type="Proteomes" id="UP000094784">
    <property type="component" value="Unassembled WGS sequence"/>
</dbReference>
<comment type="caution">
    <text evidence="2">The sequence shown here is derived from an EMBL/GenBank/DDBJ whole genome shotgun (WGS) entry which is preliminary data.</text>
</comment>
<gene>
    <name evidence="2" type="ORF">BG258_01135</name>
</gene>
<proteinExistence type="predicted"/>
<feature type="transmembrane region" description="Helical" evidence="1">
    <location>
        <begin position="194"/>
        <end position="218"/>
    </location>
</feature>
<feature type="transmembrane region" description="Helical" evidence="1">
    <location>
        <begin position="70"/>
        <end position="89"/>
    </location>
</feature>
<feature type="transmembrane region" description="Helical" evidence="1">
    <location>
        <begin position="30"/>
        <end position="50"/>
    </location>
</feature>
<organism evidence="2 3">
    <name type="scientific">Lysinibacillus fusiformis</name>
    <dbReference type="NCBI Taxonomy" id="28031"/>
    <lineage>
        <taxon>Bacteria</taxon>
        <taxon>Bacillati</taxon>
        <taxon>Bacillota</taxon>
        <taxon>Bacilli</taxon>
        <taxon>Bacillales</taxon>
        <taxon>Bacillaceae</taxon>
        <taxon>Lysinibacillus</taxon>
    </lineage>
</organism>
<accession>A0A1E4R276</accession>